<gene>
    <name evidence="1" type="ORF">P8C59_006905</name>
</gene>
<comment type="caution">
    <text evidence="1">The sequence shown here is derived from an EMBL/GenBank/DDBJ whole genome shotgun (WGS) entry which is preliminary data.</text>
</comment>
<proteinExistence type="predicted"/>
<evidence type="ECO:0000313" key="2">
    <source>
        <dbReference type="Proteomes" id="UP001217918"/>
    </source>
</evidence>
<sequence length="341" mass="36660">MEMMLVEQVTGGMTRAVRWHADRALCPPVELPQQEFCILGSHRTLAPLFNPDMPIMLQPFYSLLGLAGLAFAADNIIVGNWTLFNFQRICSYGSDLNACTNSFFIVEDDPGDAASVPVQCQVTIHSAAGGVPVNQTTWGPAPCTGAPAYQLSGGWDKTGFTVYTVSNTAEDRDAYFGFRDGDIANNQTVPAITRPAYVVGTFSAAEALAVGARGTVRLGGRDSRLGTSWLVRSMVRDVNVATGDVDLNFTIQDSQGTQSACHVHTNDASHDVSVNKYQFWDVSCLESAWHVSWGYMASTDGGILTVCSPDKKSVAWFGWNDVSKSDKLGDAGPNPVHSGSC</sequence>
<accession>A0AAD9MG18</accession>
<dbReference type="AlphaFoldDB" id="A0AAD9MG18"/>
<organism evidence="1 2">
    <name type="scientific">Phyllachora maydis</name>
    <dbReference type="NCBI Taxonomy" id="1825666"/>
    <lineage>
        <taxon>Eukaryota</taxon>
        <taxon>Fungi</taxon>
        <taxon>Dikarya</taxon>
        <taxon>Ascomycota</taxon>
        <taxon>Pezizomycotina</taxon>
        <taxon>Sordariomycetes</taxon>
        <taxon>Sordariomycetidae</taxon>
        <taxon>Phyllachorales</taxon>
        <taxon>Phyllachoraceae</taxon>
        <taxon>Phyllachora</taxon>
    </lineage>
</organism>
<keyword evidence="2" id="KW-1185">Reference proteome</keyword>
<reference evidence="1" key="1">
    <citation type="journal article" date="2023" name="Mol. Plant Microbe Interact.">
        <title>Elucidating the Obligate Nature and Biological Capacity of an Invasive Fungal Corn Pathogen.</title>
        <authorList>
            <person name="MacCready J.S."/>
            <person name="Roggenkamp E.M."/>
            <person name="Gdanetz K."/>
            <person name="Chilvers M.I."/>
        </authorList>
    </citation>
    <scope>NUCLEOTIDE SEQUENCE</scope>
    <source>
        <strain evidence="1">PM02</strain>
    </source>
</reference>
<name>A0AAD9MG18_9PEZI</name>
<protein>
    <submittedName>
        <fullName evidence="1">Uncharacterized protein</fullName>
    </submittedName>
</protein>
<evidence type="ECO:0000313" key="1">
    <source>
        <dbReference type="EMBL" id="KAK2072558.1"/>
    </source>
</evidence>
<dbReference type="EMBL" id="JAQQPM010000006">
    <property type="protein sequence ID" value="KAK2072558.1"/>
    <property type="molecule type" value="Genomic_DNA"/>
</dbReference>
<dbReference type="Proteomes" id="UP001217918">
    <property type="component" value="Unassembled WGS sequence"/>
</dbReference>